<evidence type="ECO:0000313" key="2">
    <source>
        <dbReference type="EMBL" id="QWF71325.1"/>
    </source>
</evidence>
<feature type="transmembrane region" description="Helical" evidence="1">
    <location>
        <begin position="6"/>
        <end position="29"/>
    </location>
</feature>
<evidence type="ECO:0000313" key="3">
    <source>
        <dbReference type="Proteomes" id="UP000676649"/>
    </source>
</evidence>
<protein>
    <submittedName>
        <fullName evidence="2">Uncharacterized protein</fullName>
    </submittedName>
</protein>
<dbReference type="EMBL" id="CP073754">
    <property type="protein sequence ID" value="QWF71325.1"/>
    <property type="molecule type" value="Genomic_DNA"/>
</dbReference>
<dbReference type="Proteomes" id="UP000676649">
    <property type="component" value="Chromosome"/>
</dbReference>
<reference evidence="2" key="1">
    <citation type="submission" date="2021-04" db="EMBL/GenBank/DDBJ databases">
        <title>Draft genome sequence data of methanotrophic Methylovulum sp. strain S1L and Methylomonas sp. strain S2AM isolated from boreal lake water columns.</title>
        <authorList>
            <person name="Rissanen A.J."/>
            <person name="Mangayil R."/>
            <person name="Svenning M.M."/>
            <person name="Khanongnuch R."/>
        </authorList>
    </citation>
    <scope>NUCLEOTIDE SEQUENCE</scope>
    <source>
        <strain evidence="2">S2AM</strain>
    </source>
</reference>
<dbReference type="KEGG" id="mpad:KEF85_02190"/>
<keyword evidence="3" id="KW-1185">Reference proteome</keyword>
<dbReference type="AlphaFoldDB" id="A0A975MPC3"/>
<proteinExistence type="predicted"/>
<evidence type="ECO:0000256" key="1">
    <source>
        <dbReference type="SAM" id="Phobius"/>
    </source>
</evidence>
<keyword evidence="1" id="KW-0812">Transmembrane</keyword>
<organism evidence="2 3">
    <name type="scientific">Methylomonas paludis</name>
    <dbReference type="NCBI Taxonomy" id="1173101"/>
    <lineage>
        <taxon>Bacteria</taxon>
        <taxon>Pseudomonadati</taxon>
        <taxon>Pseudomonadota</taxon>
        <taxon>Gammaproteobacteria</taxon>
        <taxon>Methylococcales</taxon>
        <taxon>Methylococcaceae</taxon>
        <taxon>Methylomonas</taxon>
    </lineage>
</organism>
<accession>A0A975MPC3</accession>
<sequence length="174" mass="19847">MPGRLVYSILAIATAAMLLFLSGFVCFKLGLSSLASSFNWLADLTMLLAFTLLLLLGVAALFAGIGRELRAYFCQEAVALRKVLATHSQKIQLAQRKIPETSQIRYFSRLKRQRLLLADNRRQMRTLYRSIDQELQMAKPRLSAQRYKDLHKALRQHHKQADAQAMLALREQIS</sequence>
<dbReference type="RefSeq" id="WP_215583115.1">
    <property type="nucleotide sequence ID" value="NZ_CP073754.1"/>
</dbReference>
<keyword evidence="1" id="KW-0472">Membrane</keyword>
<keyword evidence="1" id="KW-1133">Transmembrane helix</keyword>
<gene>
    <name evidence="2" type="ORF">KEF85_02190</name>
</gene>
<feature type="transmembrane region" description="Helical" evidence="1">
    <location>
        <begin position="41"/>
        <end position="65"/>
    </location>
</feature>
<name>A0A975MPC3_9GAMM</name>